<gene>
    <name evidence="3" type="primary">105</name>
    <name evidence="3" type="ORF">SEA_MINDY_105</name>
</gene>
<dbReference type="RefSeq" id="YP_009225392.1">
    <property type="nucleotide sequence ID" value="NC_029093.1"/>
</dbReference>
<dbReference type="KEGG" id="vg:26796388"/>
<accession>A0A0F6WEY2</accession>
<feature type="domain" description="HNH nuclease" evidence="2">
    <location>
        <begin position="52"/>
        <end position="93"/>
    </location>
</feature>
<keyword evidence="3" id="KW-0255">Endonuclease</keyword>
<feature type="region of interest" description="Disordered" evidence="1">
    <location>
        <begin position="1"/>
        <end position="36"/>
    </location>
</feature>
<dbReference type="EMBL" id="KR080204">
    <property type="protein sequence ID" value="AKF15135.1"/>
    <property type="molecule type" value="Genomic_DNA"/>
</dbReference>
<dbReference type="GO" id="GO:0004519">
    <property type="term" value="F:endonuclease activity"/>
    <property type="evidence" value="ECO:0007669"/>
    <property type="project" value="UniProtKB-KW"/>
</dbReference>
<evidence type="ECO:0000313" key="3">
    <source>
        <dbReference type="EMBL" id="AKF15135.1"/>
    </source>
</evidence>
<dbReference type="Gene3D" id="3.90.75.20">
    <property type="match status" value="1"/>
</dbReference>
<evidence type="ECO:0000313" key="4">
    <source>
        <dbReference type="Proteomes" id="UP000201946"/>
    </source>
</evidence>
<proteinExistence type="predicted"/>
<keyword evidence="3" id="KW-0378">Hydrolase</keyword>
<dbReference type="Proteomes" id="UP000201946">
    <property type="component" value="Segment"/>
</dbReference>
<evidence type="ECO:0000256" key="1">
    <source>
        <dbReference type="SAM" id="MobiDB-lite"/>
    </source>
</evidence>
<name>A0A0F6WEY2_9CAUD</name>
<organism evidence="3 4">
    <name type="scientific">Mycobacterium phage Mindy</name>
    <dbReference type="NCBI Taxonomy" id="1647311"/>
    <lineage>
        <taxon>Viruses</taxon>
        <taxon>Duplodnaviria</taxon>
        <taxon>Heunggongvirae</taxon>
        <taxon>Uroviricota</taxon>
        <taxon>Caudoviricetes</taxon>
        <taxon>Kostyavirus</taxon>
        <taxon>Kostyavirus toto</taxon>
    </lineage>
</organism>
<protein>
    <submittedName>
        <fullName evidence="3">HNH endonuclease</fullName>
    </submittedName>
</protein>
<dbReference type="SUPFAM" id="SSF54060">
    <property type="entry name" value="His-Me finger endonucleases"/>
    <property type="match status" value="1"/>
</dbReference>
<sequence length="96" mass="10954">MPKTEEWLDCGPEFPGHQASSLGRIKNPKGKILTPRPHNGALRVDIGKRAVMVHDVILKTFSGNPPNLNYRVKHLNEDRTDNREENLMWAQRKASK</sequence>
<keyword evidence="3" id="KW-0540">Nuclease</keyword>
<dbReference type="InterPro" id="IPR044925">
    <property type="entry name" value="His-Me_finger_sf"/>
</dbReference>
<evidence type="ECO:0000259" key="2">
    <source>
        <dbReference type="Pfam" id="PF13392"/>
    </source>
</evidence>
<dbReference type="Pfam" id="PF13392">
    <property type="entry name" value="HNH_3"/>
    <property type="match status" value="1"/>
</dbReference>
<dbReference type="InterPro" id="IPR003615">
    <property type="entry name" value="HNH_nuc"/>
</dbReference>
<dbReference type="GeneID" id="26796388"/>
<reference evidence="3 4" key="1">
    <citation type="journal article" date="2015" name="Genome Announc.">
        <title>Genome Sequence of Mycobacteriophage Mindy.</title>
        <authorList>
            <person name="Pope W.H."/>
            <person name="Bernstein N.I."/>
            <person name="Fasolas C.S."/>
            <person name="Mezghani N."/>
            <person name="Pressimone C.A."/>
            <person name="Selvakumar P."/>
            <person name="Stanton A.C."/>
            <person name="Lapin J.S."/>
            <person name="Prout A.K."/>
            <person name="Grubb S.R."/>
            <person name="Warner M.H."/>
            <person name="Bowman C.A."/>
            <person name="Russell D.A."/>
            <person name="Hatfull G.F."/>
        </authorList>
    </citation>
    <scope>NUCLEOTIDE SEQUENCE [LARGE SCALE GENOMIC DNA]</scope>
</reference>